<dbReference type="Proteomes" id="UP000003477">
    <property type="component" value="Unassembled WGS sequence"/>
</dbReference>
<evidence type="ECO:0000313" key="1">
    <source>
        <dbReference type="EMBL" id="EHJ15015.1"/>
    </source>
</evidence>
<evidence type="ECO:0000313" key="2">
    <source>
        <dbReference type="Proteomes" id="UP000003477"/>
    </source>
</evidence>
<protein>
    <submittedName>
        <fullName evidence="1">Uncharacterized protein</fullName>
    </submittedName>
</protein>
<dbReference type="EMBL" id="AESD01000054">
    <property type="protein sequence ID" value="EHJ15015.1"/>
    <property type="molecule type" value="Genomic_DNA"/>
</dbReference>
<sequence>FLTILSKNNPSPTILNW</sequence>
<feature type="non-terminal residue" evidence="1">
    <location>
        <position position="1"/>
    </location>
</feature>
<reference evidence="1 2" key="1">
    <citation type="journal article" date="2011" name="Front. Microbiol.">
        <title>Two Strains of Crocosphaera watsonii with Highly Conserved Genomes are Distinguished by Strain-Specific Features.</title>
        <authorList>
            <person name="Bench S.R."/>
            <person name="Ilikchyan I.N."/>
            <person name="Tripp H.J."/>
            <person name="Zehr J.P."/>
        </authorList>
    </citation>
    <scope>NUCLEOTIDE SEQUENCE [LARGE SCALE GENOMIC DNA]</scope>
    <source>
        <strain evidence="1 2">WH 0003</strain>
    </source>
</reference>
<gene>
    <name evidence="1" type="ORF">CWATWH0003_0319c3</name>
</gene>
<dbReference type="AlphaFoldDB" id="G5IYH0"/>
<name>G5IYH0_CROWT</name>
<organism evidence="1 2">
    <name type="scientific">Crocosphaera watsonii WH 0003</name>
    <dbReference type="NCBI Taxonomy" id="423471"/>
    <lineage>
        <taxon>Bacteria</taxon>
        <taxon>Bacillati</taxon>
        <taxon>Cyanobacteriota</taxon>
        <taxon>Cyanophyceae</taxon>
        <taxon>Oscillatoriophycideae</taxon>
        <taxon>Chroococcales</taxon>
        <taxon>Aphanothecaceae</taxon>
        <taxon>Crocosphaera</taxon>
    </lineage>
</organism>
<accession>G5IYH0</accession>
<comment type="caution">
    <text evidence="1">The sequence shown here is derived from an EMBL/GenBank/DDBJ whole genome shotgun (WGS) entry which is preliminary data.</text>
</comment>
<proteinExistence type="predicted"/>